<evidence type="ECO:0000256" key="1">
    <source>
        <dbReference type="ARBA" id="ARBA00022515"/>
    </source>
</evidence>
<dbReference type="PATRIC" id="fig|1423808.3.peg.78"/>
<keyword evidence="5 12" id="KW-0378">Hydrolase</keyword>
<feature type="binding site" evidence="12">
    <location>
        <position position="508"/>
    </location>
    <ligand>
        <name>Zn(2+)</name>
        <dbReference type="ChEBI" id="CHEBI:29105"/>
        <label>1</label>
    </ligand>
</feature>
<dbReference type="FunFam" id="3.40.1440.60:FF:000001">
    <property type="entry name" value="Primosomal protein N"/>
    <property type="match status" value="1"/>
</dbReference>
<dbReference type="EC" id="5.6.2.4" evidence="12"/>
<keyword evidence="3 12" id="KW-0479">Metal-binding</keyword>
<dbReference type="GO" id="GO:0043138">
    <property type="term" value="F:3'-5' DNA helicase activity"/>
    <property type="evidence" value="ECO:0007669"/>
    <property type="project" value="UniProtKB-EC"/>
</dbReference>
<keyword evidence="10 12" id="KW-0413">Isomerase</keyword>
<organism evidence="15 16">
    <name type="scientific">Lentilactobacillus sunkii DSM 19904</name>
    <dbReference type="NCBI Taxonomy" id="1423808"/>
    <lineage>
        <taxon>Bacteria</taxon>
        <taxon>Bacillati</taxon>
        <taxon>Bacillota</taxon>
        <taxon>Bacilli</taxon>
        <taxon>Lactobacillales</taxon>
        <taxon>Lactobacillaceae</taxon>
        <taxon>Lentilactobacillus</taxon>
    </lineage>
</organism>
<feature type="domain" description="Helicase C-terminal" evidence="14">
    <location>
        <begin position="540"/>
        <end position="694"/>
    </location>
</feature>
<evidence type="ECO:0000256" key="6">
    <source>
        <dbReference type="ARBA" id="ARBA00022806"/>
    </source>
</evidence>
<dbReference type="InterPro" id="IPR001650">
    <property type="entry name" value="Helicase_C-like"/>
</dbReference>
<dbReference type="SMART" id="SM00490">
    <property type="entry name" value="HELICc"/>
    <property type="match status" value="1"/>
</dbReference>
<feature type="binding site" evidence="12">
    <location>
        <position position="548"/>
    </location>
    <ligand>
        <name>Zn(2+)</name>
        <dbReference type="ChEBI" id="CHEBI:29105"/>
        <label>1</label>
    </ligand>
</feature>
<dbReference type="CDD" id="cd18804">
    <property type="entry name" value="SF2_C_priA"/>
    <property type="match status" value="1"/>
</dbReference>
<dbReference type="Gene3D" id="3.40.50.300">
    <property type="entry name" value="P-loop containing nucleotide triphosphate hydrolases"/>
    <property type="match status" value="2"/>
</dbReference>
<dbReference type="SUPFAM" id="SSF52540">
    <property type="entry name" value="P-loop containing nucleoside triphosphate hydrolases"/>
    <property type="match status" value="2"/>
</dbReference>
<dbReference type="GO" id="GO:0003677">
    <property type="term" value="F:DNA binding"/>
    <property type="evidence" value="ECO:0007669"/>
    <property type="project" value="UniProtKB-UniRule"/>
</dbReference>
<name>A0A0R1LBU7_9LACO</name>
<dbReference type="RefSeq" id="WP_057822638.1">
    <property type="nucleotide sequence ID" value="NZ_AZEA01000001.1"/>
</dbReference>
<dbReference type="InterPro" id="IPR040498">
    <property type="entry name" value="PriA_CRR"/>
</dbReference>
<dbReference type="PANTHER" id="PTHR30580:SF0">
    <property type="entry name" value="PRIMOSOMAL PROTEIN N"/>
    <property type="match status" value="1"/>
</dbReference>
<dbReference type="SMART" id="SM00487">
    <property type="entry name" value="DEXDc"/>
    <property type="match status" value="1"/>
</dbReference>
<dbReference type="Pfam" id="PF17764">
    <property type="entry name" value="PriA_3primeBD"/>
    <property type="match status" value="1"/>
</dbReference>
<dbReference type="GO" id="GO:0006302">
    <property type="term" value="P:double-strand break repair"/>
    <property type="evidence" value="ECO:0007669"/>
    <property type="project" value="InterPro"/>
</dbReference>
<dbReference type="PROSITE" id="PS51192">
    <property type="entry name" value="HELICASE_ATP_BIND_1"/>
    <property type="match status" value="1"/>
</dbReference>
<evidence type="ECO:0000256" key="8">
    <source>
        <dbReference type="ARBA" id="ARBA00022840"/>
    </source>
</evidence>
<proteinExistence type="inferred from homology"/>
<sequence length="799" mass="90406">MQVAQVIVDVPARQTNNPFSYSIPDNLANQIEPGMRVQVPFGNRKITGFVVDICDNSNFDGKLKPISDLIDLYPVINPELLNLADWLADQTYSFKISCLQTMLPGGMRTKNKKKLIAKNQDVIEQHPTIFHGQNEIEYDRGNFDNKTLAQILNLQKAGEIQVEYDLTNHARPIMLRAYKGVLNSEQIDEALKSVRKNAIGQIKLLNILKGQPTDNLLLSKWESMGVTASTLKNAEKKGWVSATSKRHVRNPFLRPVDPSKPFKLHPDQKNAVDSINQAISTQKDQVFLLEGVTGSGKTEVYLQSIAHALEMGRSALMLVPEITLTPQIVGRIRSRFGDQVAMLHSAMSNGERYDEWQRINTGKAKVVVGVRSAVFAPLKNIGLIIMDEEHDSSYKQADNPRYQTRDVAKWRAAYNHCPVVLGSATPSLESRARAMKGVYTLLSLPHRINRHALPHVSIIDMKTEMTKHQSVMSNKLADAIQVRLDKHEQIILLLNRRGYSSFLMCRDCGYVPRCPNCDISLTMHKDTHSLNCHYCGHTEPIPRVCPKCHSKRIRGYGTGSQQLEEQVRNMFPTARVLRMDVDTTRKKGSHEAIIDKFGAHKADILLGTQMIAKGLDFPEVTLVGVLNADSALQFPDFRSSERTFELLTQVSGRSGRADKTGEVIIQTFNPDHYAIKLAQTQDYEKFYATEMRVRHEGKYPPYYYTVKLTGNSPNENQTASEMFGIMNFLKKNLSPEAIILGPTPKTITRINNHYYYQIIIKYRREPKLKPTLDDILIQSQKKQRQGLQIAIDNEPLDFM</sequence>
<gene>
    <name evidence="12" type="primary">priA</name>
    <name evidence="15" type="ORF">FD17_GL000078</name>
</gene>
<comment type="function">
    <text evidence="12">Initiates the restart of stalled replication forks, which reloads the replicative helicase on sites other than the origin of replication. Recognizes and binds to abandoned replication forks and remodels them to uncover a helicase loading site. Promotes assembly of the primosome at these replication forks.</text>
</comment>
<dbReference type="InterPro" id="IPR027417">
    <property type="entry name" value="P-loop_NTPase"/>
</dbReference>
<evidence type="ECO:0000313" key="16">
    <source>
        <dbReference type="Proteomes" id="UP000051581"/>
    </source>
</evidence>
<dbReference type="EMBL" id="AZEA01000001">
    <property type="protein sequence ID" value="KRK89842.1"/>
    <property type="molecule type" value="Genomic_DNA"/>
</dbReference>
<feature type="binding site" evidence="12">
    <location>
        <position position="535"/>
    </location>
    <ligand>
        <name>Zn(2+)</name>
        <dbReference type="ChEBI" id="CHEBI:29105"/>
        <label>2</label>
    </ligand>
</feature>
<dbReference type="InterPro" id="IPR041236">
    <property type="entry name" value="PriA_C"/>
</dbReference>
<dbReference type="InterPro" id="IPR005259">
    <property type="entry name" value="PriA"/>
</dbReference>
<evidence type="ECO:0000256" key="7">
    <source>
        <dbReference type="ARBA" id="ARBA00022833"/>
    </source>
</evidence>
<dbReference type="InterPro" id="IPR014001">
    <property type="entry name" value="Helicase_ATP-bd"/>
</dbReference>
<dbReference type="GO" id="GO:0016887">
    <property type="term" value="F:ATP hydrolysis activity"/>
    <property type="evidence" value="ECO:0007669"/>
    <property type="project" value="RHEA"/>
</dbReference>
<dbReference type="GO" id="GO:0006270">
    <property type="term" value="P:DNA replication initiation"/>
    <property type="evidence" value="ECO:0007669"/>
    <property type="project" value="TreeGrafter"/>
</dbReference>
<accession>A0A0R1LBU7</accession>
<evidence type="ECO:0000256" key="11">
    <source>
        <dbReference type="ARBA" id="ARBA00048988"/>
    </source>
</evidence>
<protein>
    <recommendedName>
        <fullName evidence="12">Replication restart protein PriA</fullName>
    </recommendedName>
    <alternativeName>
        <fullName evidence="12">ATP-dependent DNA helicase PriA</fullName>
        <ecNumber evidence="12">5.6.2.4</ecNumber>
    </alternativeName>
    <alternativeName>
        <fullName evidence="12">DNA 3'-5' helicase PriA</fullName>
    </alternativeName>
</protein>
<comment type="cofactor">
    <cofactor evidence="12">
        <name>Zn(2+)</name>
        <dbReference type="ChEBI" id="CHEBI:29105"/>
    </cofactor>
    <text evidence="12">Binds 2 zinc ions per subunit.</text>
</comment>
<dbReference type="Pfam" id="PF00271">
    <property type="entry name" value="Helicase_C"/>
    <property type="match status" value="1"/>
</dbReference>
<dbReference type="GO" id="GO:0006310">
    <property type="term" value="P:DNA recombination"/>
    <property type="evidence" value="ECO:0007669"/>
    <property type="project" value="InterPro"/>
</dbReference>
<dbReference type="PANTHER" id="PTHR30580">
    <property type="entry name" value="PRIMOSOMAL PROTEIN N"/>
    <property type="match status" value="1"/>
</dbReference>
<evidence type="ECO:0000256" key="4">
    <source>
        <dbReference type="ARBA" id="ARBA00022741"/>
    </source>
</evidence>
<evidence type="ECO:0000256" key="9">
    <source>
        <dbReference type="ARBA" id="ARBA00023125"/>
    </source>
</evidence>
<dbReference type="HAMAP" id="MF_00983">
    <property type="entry name" value="PriA"/>
    <property type="match status" value="1"/>
</dbReference>
<comment type="caution">
    <text evidence="15">The sequence shown here is derived from an EMBL/GenBank/DDBJ whole genome shotgun (WGS) entry which is preliminary data.</text>
</comment>
<comment type="catalytic activity">
    <reaction evidence="11 12">
        <text>ATP + H2O = ADP + phosphate + H(+)</text>
        <dbReference type="Rhea" id="RHEA:13065"/>
        <dbReference type="ChEBI" id="CHEBI:15377"/>
        <dbReference type="ChEBI" id="CHEBI:15378"/>
        <dbReference type="ChEBI" id="CHEBI:30616"/>
        <dbReference type="ChEBI" id="CHEBI:43474"/>
        <dbReference type="ChEBI" id="CHEBI:456216"/>
        <dbReference type="EC" id="5.6.2.4"/>
    </reaction>
</comment>
<dbReference type="NCBIfam" id="NF004066">
    <property type="entry name" value="PRK05580.1-3"/>
    <property type="match status" value="1"/>
</dbReference>
<evidence type="ECO:0000256" key="12">
    <source>
        <dbReference type="HAMAP-Rule" id="MF_00983"/>
    </source>
</evidence>
<evidence type="ECO:0000313" key="15">
    <source>
        <dbReference type="EMBL" id="KRK89842.1"/>
    </source>
</evidence>
<dbReference type="GO" id="GO:1990077">
    <property type="term" value="C:primosome complex"/>
    <property type="evidence" value="ECO:0007669"/>
    <property type="project" value="UniProtKB-UniRule"/>
</dbReference>
<dbReference type="Gene3D" id="3.40.1440.60">
    <property type="entry name" value="PriA, 3(prime) DNA-binding domain"/>
    <property type="match status" value="1"/>
</dbReference>
<comment type="catalytic activity">
    <reaction evidence="12">
        <text>Couples ATP hydrolysis with the unwinding of duplex DNA by translocating in the 3'-5' direction.</text>
        <dbReference type="EC" id="5.6.2.4"/>
    </reaction>
</comment>
<dbReference type="Pfam" id="PF18074">
    <property type="entry name" value="PriA_C"/>
    <property type="match status" value="1"/>
</dbReference>
<dbReference type="PROSITE" id="PS51194">
    <property type="entry name" value="HELICASE_CTER"/>
    <property type="match status" value="1"/>
</dbReference>
<keyword evidence="4 12" id="KW-0547">Nucleotide-binding</keyword>
<dbReference type="CDD" id="cd17929">
    <property type="entry name" value="DEXHc_priA"/>
    <property type="match status" value="1"/>
</dbReference>
<dbReference type="InterPro" id="IPR041222">
    <property type="entry name" value="PriA_3primeBD"/>
</dbReference>
<evidence type="ECO:0000259" key="14">
    <source>
        <dbReference type="PROSITE" id="PS51194"/>
    </source>
</evidence>
<evidence type="ECO:0000256" key="5">
    <source>
        <dbReference type="ARBA" id="ARBA00022801"/>
    </source>
</evidence>
<evidence type="ECO:0000256" key="3">
    <source>
        <dbReference type="ARBA" id="ARBA00022723"/>
    </source>
</evidence>
<evidence type="ECO:0000256" key="2">
    <source>
        <dbReference type="ARBA" id="ARBA00022705"/>
    </source>
</evidence>
<dbReference type="Pfam" id="PF00270">
    <property type="entry name" value="DEAD"/>
    <property type="match status" value="1"/>
</dbReference>
<keyword evidence="9 12" id="KW-0238">DNA-binding</keyword>
<feature type="binding site" evidence="12">
    <location>
        <position position="545"/>
    </location>
    <ligand>
        <name>Zn(2+)</name>
        <dbReference type="ChEBI" id="CHEBI:29105"/>
        <label>1</label>
    </ligand>
</feature>
<dbReference type="AlphaFoldDB" id="A0A0R1LBU7"/>
<dbReference type="OrthoDB" id="9759544at2"/>
<evidence type="ECO:0000259" key="13">
    <source>
        <dbReference type="PROSITE" id="PS51192"/>
    </source>
</evidence>
<keyword evidence="16" id="KW-1185">Reference proteome</keyword>
<feature type="binding site" evidence="12">
    <location>
        <position position="505"/>
    </location>
    <ligand>
        <name>Zn(2+)</name>
        <dbReference type="ChEBI" id="CHEBI:29105"/>
        <label>1</label>
    </ligand>
</feature>
<keyword evidence="2 12" id="KW-0235">DNA replication</keyword>
<keyword evidence="7 12" id="KW-0862">Zinc</keyword>
<dbReference type="NCBIfam" id="TIGR00595">
    <property type="entry name" value="priA"/>
    <property type="match status" value="1"/>
</dbReference>
<dbReference type="Proteomes" id="UP000051581">
    <property type="component" value="Unassembled WGS sequence"/>
</dbReference>
<dbReference type="Pfam" id="PF18319">
    <property type="entry name" value="Zn_ribbon_PriA"/>
    <property type="match status" value="1"/>
</dbReference>
<feature type="domain" description="Helicase ATP-binding" evidence="13">
    <location>
        <begin position="278"/>
        <end position="444"/>
    </location>
</feature>
<feature type="binding site" evidence="12">
    <location>
        <position position="532"/>
    </location>
    <ligand>
        <name>Zn(2+)</name>
        <dbReference type="ChEBI" id="CHEBI:29105"/>
        <label>2</label>
    </ligand>
</feature>
<evidence type="ECO:0000256" key="10">
    <source>
        <dbReference type="ARBA" id="ARBA00023235"/>
    </source>
</evidence>
<keyword evidence="8 12" id="KW-0067">ATP-binding</keyword>
<keyword evidence="6 12" id="KW-0347">Helicase</keyword>
<dbReference type="FunFam" id="3.40.50.300:FF:000489">
    <property type="entry name" value="Primosome assembly protein PriA"/>
    <property type="match status" value="1"/>
</dbReference>
<dbReference type="GO" id="GO:0005524">
    <property type="term" value="F:ATP binding"/>
    <property type="evidence" value="ECO:0007669"/>
    <property type="project" value="UniProtKB-UniRule"/>
</dbReference>
<reference evidence="15 16" key="1">
    <citation type="journal article" date="2015" name="Genome Announc.">
        <title>Expanding the biotechnology potential of lactobacilli through comparative genomics of 213 strains and associated genera.</title>
        <authorList>
            <person name="Sun Z."/>
            <person name="Harris H.M."/>
            <person name="McCann A."/>
            <person name="Guo C."/>
            <person name="Argimon S."/>
            <person name="Zhang W."/>
            <person name="Yang X."/>
            <person name="Jeffery I.B."/>
            <person name="Cooney J.C."/>
            <person name="Kagawa T.F."/>
            <person name="Liu W."/>
            <person name="Song Y."/>
            <person name="Salvetti E."/>
            <person name="Wrobel A."/>
            <person name="Rasinkangas P."/>
            <person name="Parkhill J."/>
            <person name="Rea M.C."/>
            <person name="O'Sullivan O."/>
            <person name="Ritari J."/>
            <person name="Douillard F.P."/>
            <person name="Paul Ross R."/>
            <person name="Yang R."/>
            <person name="Briner A.E."/>
            <person name="Felis G.E."/>
            <person name="de Vos W.M."/>
            <person name="Barrangou R."/>
            <person name="Klaenhammer T.R."/>
            <person name="Caufield P.W."/>
            <person name="Cui Y."/>
            <person name="Zhang H."/>
            <person name="O'Toole P.W."/>
        </authorList>
    </citation>
    <scope>NUCLEOTIDE SEQUENCE [LARGE SCALE GENOMIC DNA]</scope>
    <source>
        <strain evidence="15 16">DSM 19904</strain>
    </source>
</reference>
<feature type="binding site" evidence="12">
    <location>
        <position position="517"/>
    </location>
    <ligand>
        <name>Zn(2+)</name>
        <dbReference type="ChEBI" id="CHEBI:29105"/>
        <label>2</label>
    </ligand>
</feature>
<dbReference type="GO" id="GO:0006269">
    <property type="term" value="P:DNA replication, synthesis of primer"/>
    <property type="evidence" value="ECO:0007669"/>
    <property type="project" value="UniProtKB-KW"/>
</dbReference>
<dbReference type="GO" id="GO:0008270">
    <property type="term" value="F:zinc ion binding"/>
    <property type="evidence" value="ECO:0007669"/>
    <property type="project" value="UniProtKB-UniRule"/>
</dbReference>
<dbReference type="InterPro" id="IPR011545">
    <property type="entry name" value="DEAD/DEAH_box_helicase_dom"/>
</dbReference>
<dbReference type="InterPro" id="IPR042115">
    <property type="entry name" value="PriA_3primeBD_sf"/>
</dbReference>
<comment type="subunit">
    <text evidence="12">Component of the replication restart primosome.</text>
</comment>
<feature type="binding site" evidence="12">
    <location>
        <position position="514"/>
    </location>
    <ligand>
        <name>Zn(2+)</name>
        <dbReference type="ChEBI" id="CHEBI:29105"/>
        <label>2</label>
    </ligand>
</feature>
<keyword evidence="1 12" id="KW-0639">Primosome</keyword>
<comment type="similarity">
    <text evidence="12">Belongs to the helicase family. PriA subfamily.</text>
</comment>